<dbReference type="InterPro" id="IPR001564">
    <property type="entry name" value="Nucleoside_diP_kinase"/>
</dbReference>
<evidence type="ECO:0000256" key="9">
    <source>
        <dbReference type="ARBA" id="ARBA00023080"/>
    </source>
</evidence>
<proteinExistence type="inferred from homology"/>
<feature type="binding site" evidence="10">
    <location>
        <position position="113"/>
    </location>
    <ligand>
        <name>ATP</name>
        <dbReference type="ChEBI" id="CHEBI:30616"/>
    </ligand>
</feature>
<dbReference type="AlphaFoldDB" id="A0A7V2AWD3"/>
<protein>
    <recommendedName>
        <fullName evidence="12">Nucleoside diphosphate kinase</fullName>
        <ecNumber evidence="12">2.7.4.6</ecNumber>
    </recommendedName>
</protein>
<dbReference type="GO" id="GO:0006183">
    <property type="term" value="P:GTP biosynthetic process"/>
    <property type="evidence" value="ECO:0007669"/>
    <property type="project" value="InterPro"/>
</dbReference>
<keyword evidence="4" id="KW-0479">Metal-binding</keyword>
<reference evidence="14" key="1">
    <citation type="journal article" date="2020" name="mSystems">
        <title>Genome- and Community-Level Interaction Insights into Carbon Utilization and Element Cycling Functions of Hydrothermarchaeota in Hydrothermal Sediment.</title>
        <authorList>
            <person name="Zhou Z."/>
            <person name="Liu Y."/>
            <person name="Xu W."/>
            <person name="Pan J."/>
            <person name="Luo Z.H."/>
            <person name="Li M."/>
        </authorList>
    </citation>
    <scope>NUCLEOTIDE SEQUENCE [LARGE SCALE GENOMIC DNA]</scope>
    <source>
        <strain evidence="14">SpSt-1233</strain>
    </source>
</reference>
<evidence type="ECO:0000256" key="5">
    <source>
        <dbReference type="ARBA" id="ARBA00022741"/>
    </source>
</evidence>
<dbReference type="EMBL" id="DSEC01000611">
    <property type="protein sequence ID" value="HER44488.1"/>
    <property type="molecule type" value="Genomic_DNA"/>
</dbReference>
<dbReference type="PROSITE" id="PS00469">
    <property type="entry name" value="NDPK"/>
    <property type="match status" value="1"/>
</dbReference>
<comment type="similarity">
    <text evidence="1 10 11">Belongs to the NDK family.</text>
</comment>
<feature type="binding site" evidence="10">
    <location>
        <position position="92"/>
    </location>
    <ligand>
        <name>ATP</name>
        <dbReference type="ChEBI" id="CHEBI:30616"/>
    </ligand>
</feature>
<evidence type="ECO:0000256" key="4">
    <source>
        <dbReference type="ARBA" id="ARBA00022723"/>
    </source>
</evidence>
<dbReference type="GO" id="GO:0006228">
    <property type="term" value="P:UTP biosynthetic process"/>
    <property type="evidence" value="ECO:0007669"/>
    <property type="project" value="InterPro"/>
</dbReference>
<keyword evidence="7 12" id="KW-0067">ATP-binding</keyword>
<comment type="caution">
    <text evidence="14">The sequence shown here is derived from an EMBL/GenBank/DDBJ whole genome shotgun (WGS) entry which is preliminary data.</text>
</comment>
<dbReference type="GO" id="GO:0005524">
    <property type="term" value="F:ATP binding"/>
    <property type="evidence" value="ECO:0007669"/>
    <property type="project" value="UniProtKB-KW"/>
</dbReference>
<feature type="binding site" evidence="10">
    <location>
        <position position="57"/>
    </location>
    <ligand>
        <name>ATP</name>
        <dbReference type="ChEBI" id="CHEBI:30616"/>
    </ligand>
</feature>
<dbReference type="GO" id="GO:0046872">
    <property type="term" value="F:metal ion binding"/>
    <property type="evidence" value="ECO:0007669"/>
    <property type="project" value="UniProtKB-KW"/>
</dbReference>
<keyword evidence="9" id="KW-0546">Nucleotide metabolism</keyword>
<evidence type="ECO:0000256" key="6">
    <source>
        <dbReference type="ARBA" id="ARBA00022777"/>
    </source>
</evidence>
<dbReference type="PANTHER" id="PTHR46161:SF3">
    <property type="entry name" value="NUCLEOSIDE DIPHOSPHATE KINASE DDB_G0292928-RELATED"/>
    <property type="match status" value="1"/>
</dbReference>
<feature type="binding site" evidence="10">
    <location>
        <position position="103"/>
    </location>
    <ligand>
        <name>ATP</name>
        <dbReference type="ChEBI" id="CHEBI:30616"/>
    </ligand>
</feature>
<keyword evidence="3 12" id="KW-0808">Transferase</keyword>
<evidence type="ECO:0000313" key="14">
    <source>
        <dbReference type="EMBL" id="HER44488.1"/>
    </source>
</evidence>
<sequence length="135" mass="14855">MASTYLMIKPEAVEAGIHGRIIDFILANGWKIKRMKMFRFSGAQAAEFYGIHKDKPFFADLMKYIVSGDVIGLELEKEGDVIALTRELVGATNPSEARPGTIRYMYGTSLQANAVHASDSPASAEKELAIVFPED</sequence>
<dbReference type="InterPro" id="IPR034907">
    <property type="entry name" value="NDK-like_dom"/>
</dbReference>
<dbReference type="InterPro" id="IPR036850">
    <property type="entry name" value="NDK-like_dom_sf"/>
</dbReference>
<feature type="binding site" evidence="10">
    <location>
        <position position="86"/>
    </location>
    <ligand>
        <name>ATP</name>
        <dbReference type="ChEBI" id="CHEBI:30616"/>
    </ligand>
</feature>
<evidence type="ECO:0000256" key="7">
    <source>
        <dbReference type="ARBA" id="ARBA00022840"/>
    </source>
</evidence>
<dbReference type="Gene3D" id="3.30.70.141">
    <property type="entry name" value="Nucleoside diphosphate kinase-like domain"/>
    <property type="match status" value="1"/>
</dbReference>
<evidence type="ECO:0000256" key="12">
    <source>
        <dbReference type="RuleBase" id="RU004013"/>
    </source>
</evidence>
<keyword evidence="8" id="KW-0460">Magnesium</keyword>
<keyword evidence="5 12" id="KW-0547">Nucleotide-binding</keyword>
<feature type="domain" description="Nucleoside diphosphate kinase-like" evidence="13">
    <location>
        <begin position="1"/>
        <end position="135"/>
    </location>
</feature>
<dbReference type="PROSITE" id="PS51374">
    <property type="entry name" value="NDPK_LIKE"/>
    <property type="match status" value="1"/>
</dbReference>
<dbReference type="CDD" id="cd04413">
    <property type="entry name" value="NDPk_I"/>
    <property type="match status" value="1"/>
</dbReference>
<dbReference type="Proteomes" id="UP000886069">
    <property type="component" value="Unassembled WGS sequence"/>
</dbReference>
<dbReference type="EC" id="2.7.4.6" evidence="12"/>
<evidence type="ECO:0000256" key="1">
    <source>
        <dbReference type="ARBA" id="ARBA00008142"/>
    </source>
</evidence>
<dbReference type="PANTHER" id="PTHR46161">
    <property type="entry name" value="NUCLEOSIDE DIPHOSPHATE KINASE"/>
    <property type="match status" value="1"/>
</dbReference>
<evidence type="ECO:0000259" key="13">
    <source>
        <dbReference type="SMART" id="SM00562"/>
    </source>
</evidence>
<dbReference type="PRINTS" id="PR01243">
    <property type="entry name" value="NUCDPKINASE"/>
</dbReference>
<dbReference type="Pfam" id="PF00334">
    <property type="entry name" value="NDK"/>
    <property type="match status" value="1"/>
</dbReference>
<comment type="catalytic activity">
    <reaction evidence="12">
        <text>a 2'-deoxyribonucleoside 5'-diphosphate + ATP = a 2'-deoxyribonucleoside 5'-triphosphate + ADP</text>
        <dbReference type="Rhea" id="RHEA:44640"/>
        <dbReference type="ChEBI" id="CHEBI:30616"/>
        <dbReference type="ChEBI" id="CHEBI:61560"/>
        <dbReference type="ChEBI" id="CHEBI:73316"/>
        <dbReference type="ChEBI" id="CHEBI:456216"/>
        <dbReference type="EC" id="2.7.4.6"/>
    </reaction>
</comment>
<evidence type="ECO:0000256" key="10">
    <source>
        <dbReference type="PROSITE-ProRule" id="PRU00706"/>
    </source>
</evidence>
<evidence type="ECO:0000256" key="11">
    <source>
        <dbReference type="RuleBase" id="RU004011"/>
    </source>
</evidence>
<keyword evidence="6 12" id="KW-0418">Kinase</keyword>
<dbReference type="SMART" id="SM00562">
    <property type="entry name" value="NDK"/>
    <property type="match status" value="1"/>
</dbReference>
<name>A0A7V2AWD3_UNCEI</name>
<feature type="binding site" evidence="10">
    <location>
        <position position="9"/>
    </location>
    <ligand>
        <name>ATP</name>
        <dbReference type="ChEBI" id="CHEBI:30616"/>
    </ligand>
</feature>
<dbReference type="GO" id="GO:0004550">
    <property type="term" value="F:nucleoside diphosphate kinase activity"/>
    <property type="evidence" value="ECO:0007669"/>
    <property type="project" value="UniProtKB-EC"/>
</dbReference>
<gene>
    <name evidence="14" type="ORF">ENO08_08520</name>
</gene>
<accession>A0A7V2AWD3</accession>
<organism evidence="14">
    <name type="scientific">Eiseniibacteriota bacterium</name>
    <dbReference type="NCBI Taxonomy" id="2212470"/>
    <lineage>
        <taxon>Bacteria</taxon>
        <taxon>Candidatus Eiseniibacteriota</taxon>
    </lineage>
</organism>
<dbReference type="GO" id="GO:0006241">
    <property type="term" value="P:CTP biosynthetic process"/>
    <property type="evidence" value="ECO:0007669"/>
    <property type="project" value="InterPro"/>
</dbReference>
<evidence type="ECO:0000256" key="3">
    <source>
        <dbReference type="ARBA" id="ARBA00022679"/>
    </source>
</evidence>
<evidence type="ECO:0000256" key="8">
    <source>
        <dbReference type="ARBA" id="ARBA00022842"/>
    </source>
</evidence>
<feature type="active site" description="Pros-phosphohistidine intermediate" evidence="10">
    <location>
        <position position="116"/>
    </location>
</feature>
<dbReference type="InterPro" id="IPR023005">
    <property type="entry name" value="Nucleoside_diP_kinase_AS"/>
</dbReference>
<dbReference type="SUPFAM" id="SSF54919">
    <property type="entry name" value="Nucleoside diphosphate kinase, NDK"/>
    <property type="match status" value="1"/>
</dbReference>
<keyword evidence="2" id="KW-0963">Cytoplasm</keyword>
<evidence type="ECO:0000256" key="2">
    <source>
        <dbReference type="ARBA" id="ARBA00022490"/>
    </source>
</evidence>